<dbReference type="InterPro" id="IPR004435">
    <property type="entry name" value="MobB_dom"/>
</dbReference>
<reference evidence="3" key="1">
    <citation type="journal article" date="2009" name="Appl. Environ. Microbiol.">
        <title>Complete genome sequence of the chemolithoautotrophic marine magnetotactic coccus strain MC-1.</title>
        <authorList>
            <person name="Schubbe S."/>
            <person name="Williams T.J."/>
            <person name="Xie G."/>
            <person name="Kiss H.E."/>
            <person name="Brettin T.S."/>
            <person name="Martinez D."/>
            <person name="Ross C.A."/>
            <person name="Schuler D."/>
            <person name="Cox B.L."/>
            <person name="Nealson K.H."/>
            <person name="Bazylinski D.A."/>
        </authorList>
    </citation>
    <scope>NUCLEOTIDE SEQUENCE [LARGE SCALE GENOMIC DNA]</scope>
    <source>
        <strain evidence="3">ATCC BAA-1437 / JCM 17883 / MC-1</strain>
    </source>
</reference>
<dbReference type="Gene3D" id="3.40.50.300">
    <property type="entry name" value="P-loop containing nucleotide triphosphate hydrolases"/>
    <property type="match status" value="1"/>
</dbReference>
<protein>
    <submittedName>
        <fullName evidence="2">Molybdopterin guanine dinucleotide biosynthesis accessory protein MobB</fullName>
    </submittedName>
</protein>
<dbReference type="eggNOG" id="COG1763">
    <property type="taxonomic scope" value="Bacteria"/>
</dbReference>
<dbReference type="KEGG" id="mgm:Mmc1_0607"/>
<dbReference type="PANTHER" id="PTHR40072">
    <property type="entry name" value="MOLYBDOPTERIN-GUANINE DINUCLEOTIDE BIOSYNTHESIS ADAPTER PROTEIN-RELATED"/>
    <property type="match status" value="1"/>
</dbReference>
<dbReference type="GO" id="GO:0006777">
    <property type="term" value="P:Mo-molybdopterin cofactor biosynthetic process"/>
    <property type="evidence" value="ECO:0007669"/>
    <property type="project" value="InterPro"/>
</dbReference>
<gene>
    <name evidence="2" type="ordered locus">Mmc1_0607</name>
</gene>
<dbReference type="STRING" id="156889.Mmc1_0607"/>
<accession>A0L585</accession>
<dbReference type="SUPFAM" id="SSF52540">
    <property type="entry name" value="P-loop containing nucleoside triphosphate hydrolases"/>
    <property type="match status" value="1"/>
</dbReference>
<dbReference type="CDD" id="cd03116">
    <property type="entry name" value="MobB"/>
    <property type="match status" value="1"/>
</dbReference>
<keyword evidence="3" id="KW-1185">Reference proteome</keyword>
<evidence type="ECO:0000313" key="3">
    <source>
        <dbReference type="Proteomes" id="UP000002586"/>
    </source>
</evidence>
<dbReference type="PANTHER" id="PTHR40072:SF1">
    <property type="entry name" value="MOLYBDOPTERIN-GUANINE DINUCLEOTIDE BIOSYNTHESIS ADAPTER PROTEIN"/>
    <property type="match status" value="1"/>
</dbReference>
<sequence length="214" mass="23912">MPMPWQAEMCRLLSTKPMPEVKTLCKMEMKSPFFHPSVAVDTMDTPIIGFFAASGTGKTTLIEQLTHILSQRGYVVTVVKYGHHEANPDTPGKDSDRFRRAGAESVFYAGPNSWFQIRQHPTTEQPDPRQLLPYMDDPDLILVEGMKGGDIPKILVHRHALDRAATPPSPSPLRADNLLAVVSDDPHYPTQLPLLPLNDAEVVANFIMDHFFLV</sequence>
<dbReference type="InterPro" id="IPR027417">
    <property type="entry name" value="P-loop_NTPase"/>
</dbReference>
<dbReference type="Pfam" id="PF03205">
    <property type="entry name" value="MobB"/>
    <property type="match status" value="1"/>
</dbReference>
<name>A0L585_MAGMM</name>
<dbReference type="AlphaFoldDB" id="A0L585"/>
<evidence type="ECO:0000259" key="1">
    <source>
        <dbReference type="Pfam" id="PF03205"/>
    </source>
</evidence>
<dbReference type="GO" id="GO:0005525">
    <property type="term" value="F:GTP binding"/>
    <property type="evidence" value="ECO:0007669"/>
    <property type="project" value="InterPro"/>
</dbReference>
<evidence type="ECO:0000313" key="2">
    <source>
        <dbReference type="EMBL" id="ABK43128.1"/>
    </source>
</evidence>
<dbReference type="NCBIfam" id="TIGR00176">
    <property type="entry name" value="mobB"/>
    <property type="match status" value="1"/>
</dbReference>
<dbReference type="EMBL" id="CP000471">
    <property type="protein sequence ID" value="ABK43128.1"/>
    <property type="molecule type" value="Genomic_DNA"/>
</dbReference>
<organism evidence="2 3">
    <name type="scientific">Magnetococcus marinus (strain ATCC BAA-1437 / JCM 17883 / MC-1)</name>
    <dbReference type="NCBI Taxonomy" id="156889"/>
    <lineage>
        <taxon>Bacteria</taxon>
        <taxon>Pseudomonadati</taxon>
        <taxon>Pseudomonadota</taxon>
        <taxon>Magnetococcia</taxon>
        <taxon>Magnetococcales</taxon>
        <taxon>Magnetococcaceae</taxon>
        <taxon>Magnetococcus</taxon>
    </lineage>
</organism>
<reference evidence="2 3" key="2">
    <citation type="journal article" date="2012" name="Int. J. Syst. Evol. Microbiol.">
        <title>Magnetococcus marinus gen. nov., sp. nov., a marine, magnetotactic bacterium that represents a novel lineage (Magnetococcaceae fam. nov.; Magnetococcales ord. nov.) at the base of the Alphaproteobacteria.</title>
        <authorList>
            <person name="Bazylinski D.A."/>
            <person name="Williams T.J."/>
            <person name="Lefevre C.T."/>
            <person name="Berg R.J."/>
            <person name="Zhang C.L."/>
            <person name="Bowser S.S."/>
            <person name="Dean A.J."/>
            <person name="Beveridge T.J."/>
        </authorList>
    </citation>
    <scope>NUCLEOTIDE SEQUENCE [LARGE SCALE GENOMIC DNA]</scope>
    <source>
        <strain evidence="3">ATCC BAA-1437 / JCM 17883 / MC-1</strain>
    </source>
</reference>
<proteinExistence type="predicted"/>
<dbReference type="HOGENOM" id="CLU_068199_2_2_5"/>
<dbReference type="Proteomes" id="UP000002586">
    <property type="component" value="Chromosome"/>
</dbReference>
<dbReference type="InterPro" id="IPR052539">
    <property type="entry name" value="MGD_biosynthesis_adapter"/>
</dbReference>
<feature type="domain" description="Molybdopterin-guanine dinucleotide biosynthesis protein B (MobB)" evidence="1">
    <location>
        <begin position="47"/>
        <end position="184"/>
    </location>
</feature>